<proteinExistence type="predicted"/>
<dbReference type="GO" id="GO:0019069">
    <property type="term" value="P:viral capsid assembly"/>
    <property type="evidence" value="ECO:0007669"/>
    <property type="project" value="InterPro"/>
</dbReference>
<dbReference type="Pfam" id="PF05396">
    <property type="entry name" value="Phage_T7_Capsid"/>
    <property type="match status" value="1"/>
</dbReference>
<dbReference type="InterPro" id="IPR008768">
    <property type="entry name" value="Gp9-like"/>
</dbReference>
<keyword evidence="3" id="KW-1185">Reference proteome</keyword>
<dbReference type="EMBL" id="MW015080">
    <property type="protein sequence ID" value="QPD06451.1"/>
    <property type="molecule type" value="Genomic_DNA"/>
</dbReference>
<organism evidence="2 3">
    <name type="scientific">Synechococcus phage S-SRP01</name>
    <dbReference type="NCBI Taxonomy" id="2781607"/>
    <lineage>
        <taxon>Viruses</taxon>
        <taxon>Duplodnaviria</taxon>
        <taxon>Heunggongvirae</taxon>
        <taxon>Uroviricota</taxon>
        <taxon>Caudoviricetes</taxon>
        <taxon>Autographivirales</taxon>
        <taxon>Sechaudvirinae</taxon>
        <taxon>Nerivirus</taxon>
        <taxon>Nerivirus SSRP01</taxon>
    </lineage>
</organism>
<feature type="compositionally biased region" description="Acidic residues" evidence="1">
    <location>
        <begin position="69"/>
        <end position="84"/>
    </location>
</feature>
<evidence type="ECO:0000313" key="2">
    <source>
        <dbReference type="EMBL" id="QPD06451.1"/>
    </source>
</evidence>
<protein>
    <submittedName>
        <fullName evidence="2">Capsid assembly protein</fullName>
    </submittedName>
</protein>
<sequence length="256" mass="28671">MATLTFDPTEAQDGEFSAEELDSLRVGEALEEQQQQLLAGKFKDAEDLEQAYIELQKKLGDPAQRNAEQVEEAPQEEVEQPQDGVDTDFLERLWQESQDEYSEETLQALENMDPADLAQMYLEFRAQVEEGGAQGEVITADDVETLQGIVGGEQQYAQMMGWAQEALSEQEISMYDAVMEKGDPLACYFAVNALAFRFQEAQGYDGQMITGKAPSNQQGFRSQAELVRAMSDPRYDNDPAYRADVAAKLEMSDLNF</sequence>
<name>A0A874M8C3_9CAUD</name>
<dbReference type="Proteomes" id="UP000664917">
    <property type="component" value="Segment"/>
</dbReference>
<accession>A0A874M8C3</accession>
<evidence type="ECO:0000256" key="1">
    <source>
        <dbReference type="SAM" id="MobiDB-lite"/>
    </source>
</evidence>
<feature type="region of interest" description="Disordered" evidence="1">
    <location>
        <begin position="59"/>
        <end position="84"/>
    </location>
</feature>
<evidence type="ECO:0000313" key="3">
    <source>
        <dbReference type="Proteomes" id="UP000664917"/>
    </source>
</evidence>
<reference evidence="2" key="1">
    <citation type="submission" date="2020-09" db="EMBL/GenBank/DDBJ databases">
        <authorList>
            <person name="Zhang D."/>
            <person name="Hatherill J.R."/>
            <person name="Ramirez J.F."/>
            <person name="Edinger B."/>
            <person name="Balarin R."/>
            <person name="Sullivan A."/>
            <person name="Humpal K.M."/>
            <person name="Guseva A."/>
            <person name="Butela K.A."/>
            <person name="Garlena R.A."/>
            <person name="Russell D.A."/>
            <person name="Pope W.H."/>
            <person name="Jacobs-Sera D."/>
            <person name="Hatfull G.F."/>
        </authorList>
    </citation>
    <scope>NUCLEOTIDE SEQUENCE</scope>
</reference>